<keyword evidence="3" id="KW-1185">Reference proteome</keyword>
<dbReference type="Proteomes" id="UP001066276">
    <property type="component" value="Chromosome 9"/>
</dbReference>
<accession>A0AAV7MTQ8</accession>
<evidence type="ECO:0000256" key="1">
    <source>
        <dbReference type="SAM" id="MobiDB-lite"/>
    </source>
</evidence>
<protein>
    <submittedName>
        <fullName evidence="2">Uncharacterized protein</fullName>
    </submittedName>
</protein>
<evidence type="ECO:0000313" key="3">
    <source>
        <dbReference type="Proteomes" id="UP001066276"/>
    </source>
</evidence>
<name>A0AAV7MTQ8_PLEWA</name>
<feature type="region of interest" description="Disordered" evidence="1">
    <location>
        <begin position="59"/>
        <end position="81"/>
    </location>
</feature>
<evidence type="ECO:0000313" key="2">
    <source>
        <dbReference type="EMBL" id="KAJ1105737.1"/>
    </source>
</evidence>
<dbReference type="AlphaFoldDB" id="A0AAV7MTQ8"/>
<comment type="caution">
    <text evidence="2">The sequence shown here is derived from an EMBL/GenBank/DDBJ whole genome shotgun (WGS) entry which is preliminary data.</text>
</comment>
<proteinExistence type="predicted"/>
<organism evidence="2 3">
    <name type="scientific">Pleurodeles waltl</name>
    <name type="common">Iberian ribbed newt</name>
    <dbReference type="NCBI Taxonomy" id="8319"/>
    <lineage>
        <taxon>Eukaryota</taxon>
        <taxon>Metazoa</taxon>
        <taxon>Chordata</taxon>
        <taxon>Craniata</taxon>
        <taxon>Vertebrata</taxon>
        <taxon>Euteleostomi</taxon>
        <taxon>Amphibia</taxon>
        <taxon>Batrachia</taxon>
        <taxon>Caudata</taxon>
        <taxon>Salamandroidea</taxon>
        <taxon>Salamandridae</taxon>
        <taxon>Pleurodelinae</taxon>
        <taxon>Pleurodeles</taxon>
    </lineage>
</organism>
<gene>
    <name evidence="2" type="ORF">NDU88_003142</name>
</gene>
<dbReference type="EMBL" id="JANPWB010000013">
    <property type="protein sequence ID" value="KAJ1105737.1"/>
    <property type="molecule type" value="Genomic_DNA"/>
</dbReference>
<sequence>MWVTKNGQSKDFYDPEDLQLYLDNLSTTLMDLSPQNLSTDTTKDSLDALFPLIPSKGWNLGGRETHQRGRDPGRLSRPHDD</sequence>
<reference evidence="2" key="1">
    <citation type="journal article" date="2022" name="bioRxiv">
        <title>Sequencing and chromosome-scale assembly of the giantPleurodeles waltlgenome.</title>
        <authorList>
            <person name="Brown T."/>
            <person name="Elewa A."/>
            <person name="Iarovenko S."/>
            <person name="Subramanian E."/>
            <person name="Araus A.J."/>
            <person name="Petzold A."/>
            <person name="Susuki M."/>
            <person name="Suzuki K.-i.T."/>
            <person name="Hayashi T."/>
            <person name="Toyoda A."/>
            <person name="Oliveira C."/>
            <person name="Osipova E."/>
            <person name="Leigh N.D."/>
            <person name="Simon A."/>
            <person name="Yun M.H."/>
        </authorList>
    </citation>
    <scope>NUCLEOTIDE SEQUENCE</scope>
    <source>
        <strain evidence="2">20211129_DDA</strain>
        <tissue evidence="2">Liver</tissue>
    </source>
</reference>
<feature type="compositionally biased region" description="Basic and acidic residues" evidence="1">
    <location>
        <begin position="63"/>
        <end position="81"/>
    </location>
</feature>